<keyword evidence="6" id="KW-0411">Iron-sulfur</keyword>
<keyword evidence="5" id="KW-0408">Iron</keyword>
<evidence type="ECO:0000256" key="5">
    <source>
        <dbReference type="ARBA" id="ARBA00023004"/>
    </source>
</evidence>
<dbReference type="InterPro" id="IPR014116">
    <property type="entry name" value="Cyt_c_oxidase_cbb3_FixG"/>
</dbReference>
<evidence type="ECO:0000256" key="8">
    <source>
        <dbReference type="SAM" id="Phobius"/>
    </source>
</evidence>
<accession>A0ABS3Q2H4</accession>
<keyword evidence="2" id="KW-0004">4Fe-4S</keyword>
<organism evidence="10 11">
    <name type="scientific">Thiomicrorhabdus marina</name>
    <dbReference type="NCBI Taxonomy" id="2818442"/>
    <lineage>
        <taxon>Bacteria</taxon>
        <taxon>Pseudomonadati</taxon>
        <taxon>Pseudomonadota</taxon>
        <taxon>Gammaproteobacteria</taxon>
        <taxon>Thiotrichales</taxon>
        <taxon>Piscirickettsiaceae</taxon>
        <taxon>Thiomicrorhabdus</taxon>
    </lineage>
</organism>
<dbReference type="Pfam" id="PF11614">
    <property type="entry name" value="FixG_C"/>
    <property type="match status" value="1"/>
</dbReference>
<dbReference type="PROSITE" id="PS00198">
    <property type="entry name" value="4FE4S_FER_1"/>
    <property type="match status" value="1"/>
</dbReference>
<keyword evidence="1" id="KW-0813">Transport</keyword>
<dbReference type="InterPro" id="IPR032879">
    <property type="entry name" value="FixG_C"/>
</dbReference>
<dbReference type="InterPro" id="IPR017900">
    <property type="entry name" value="4Fe4S_Fe_S_CS"/>
</dbReference>
<dbReference type="EMBL" id="JAGETV010000003">
    <property type="protein sequence ID" value="MBO1926520.1"/>
    <property type="molecule type" value="Genomic_DNA"/>
</dbReference>
<gene>
    <name evidence="10" type="primary">ccoG</name>
    <name evidence="10" type="ORF">J3998_02940</name>
</gene>
<protein>
    <submittedName>
        <fullName evidence="10">Cytochrome c oxidase accessory protein CcoG</fullName>
    </submittedName>
</protein>
<evidence type="ECO:0000259" key="9">
    <source>
        <dbReference type="PROSITE" id="PS51379"/>
    </source>
</evidence>
<dbReference type="PANTHER" id="PTHR30176:SF3">
    <property type="entry name" value="FERREDOXIN-TYPE PROTEIN NAPH"/>
    <property type="match status" value="1"/>
</dbReference>
<feature type="region of interest" description="Disordered" evidence="7">
    <location>
        <begin position="1"/>
        <end position="23"/>
    </location>
</feature>
<dbReference type="InterPro" id="IPR051684">
    <property type="entry name" value="Electron_Trans/Redox"/>
</dbReference>
<evidence type="ECO:0000256" key="1">
    <source>
        <dbReference type="ARBA" id="ARBA00022448"/>
    </source>
</evidence>
<proteinExistence type="predicted"/>
<feature type="transmembrane region" description="Helical" evidence="8">
    <location>
        <begin position="58"/>
        <end position="77"/>
    </location>
</feature>
<keyword evidence="3" id="KW-0479">Metal-binding</keyword>
<feature type="transmembrane region" description="Helical" evidence="8">
    <location>
        <begin position="356"/>
        <end position="375"/>
    </location>
</feature>
<comment type="caution">
    <text evidence="10">The sequence shown here is derived from an EMBL/GenBank/DDBJ whole genome shotgun (WGS) entry which is preliminary data.</text>
</comment>
<keyword evidence="8" id="KW-0812">Transmembrane</keyword>
<keyword evidence="8" id="KW-0472">Membrane</keyword>
<feature type="domain" description="4Fe-4S ferredoxin-type" evidence="9">
    <location>
        <begin position="277"/>
        <end position="306"/>
    </location>
</feature>
<dbReference type="Proteomes" id="UP000664835">
    <property type="component" value="Unassembled WGS sequence"/>
</dbReference>
<sequence>MSEKQQDTNTVKSGTGSSVLGGVETSNKNLENIGVELLPIHTEGTVHAKRIPGIFRKFKWIVASFWLILFIGPYLRWDGQQAILWDLANRQFHMFGLTILPQDIWILAMILLFFALLLAAATAIAGRLWCGYFCFHTVWTDVFTWLEEKFEGQPNKRQKLDQAPMSFEKIKIKVPKHILWLLIGFATSFSFVAYFTDALDLWARLFAFEWGSVETTVVVVLGLATYFFAGFLREQTCIGFCPYARIQGAMIDTQTVVPTYDQDRGEPRGRMKRPKPGEEAPQLGDCIDCNLCVAVCPTGVDIRRGQQFGCITCGLCIDACDSVMEKIKKPKGLIRYASLQEFTGKKLPAIWKRPRVIVYSSIMAFAAGAILYGLATMAPIDVKALHERSPLFVQMSDGSIQNKWTLKIVNKQSEEMVVRVSIAGGPASLSYVVDENVLVHPGTVRSTTLLVKIPRKDLTETNTPIDIIVEDINKPEIRTVYDSVFIGPQPR</sequence>
<evidence type="ECO:0000256" key="7">
    <source>
        <dbReference type="SAM" id="MobiDB-lite"/>
    </source>
</evidence>
<dbReference type="InterPro" id="IPR013783">
    <property type="entry name" value="Ig-like_fold"/>
</dbReference>
<dbReference type="NCBIfam" id="TIGR02745">
    <property type="entry name" value="ccoG_rdxA_fixG"/>
    <property type="match status" value="1"/>
</dbReference>
<dbReference type="PANTHER" id="PTHR30176">
    <property type="entry name" value="FERREDOXIN-TYPE PROTEIN NAPH"/>
    <property type="match status" value="1"/>
</dbReference>
<evidence type="ECO:0000256" key="3">
    <source>
        <dbReference type="ARBA" id="ARBA00022723"/>
    </source>
</evidence>
<feature type="transmembrane region" description="Helical" evidence="8">
    <location>
        <begin position="178"/>
        <end position="195"/>
    </location>
</feature>
<dbReference type="InterPro" id="IPR017896">
    <property type="entry name" value="4Fe4S_Fe-S-bd"/>
</dbReference>
<feature type="transmembrane region" description="Helical" evidence="8">
    <location>
        <begin position="215"/>
        <end position="232"/>
    </location>
</feature>
<keyword evidence="11" id="KW-1185">Reference proteome</keyword>
<evidence type="ECO:0000313" key="10">
    <source>
        <dbReference type="EMBL" id="MBO1926520.1"/>
    </source>
</evidence>
<keyword evidence="8" id="KW-1133">Transmembrane helix</keyword>
<dbReference type="Gene3D" id="2.60.40.10">
    <property type="entry name" value="Immunoglobulins"/>
    <property type="match status" value="1"/>
</dbReference>
<reference evidence="10 11" key="1">
    <citation type="submission" date="2021-03" db="EMBL/GenBank/DDBJ databases">
        <title>Thiomicrorhabdus sp.nov.,novel sulfur-oxidizing bacteria isolated from coastal sediment.</title>
        <authorList>
            <person name="Liu X."/>
        </authorList>
    </citation>
    <scope>NUCLEOTIDE SEQUENCE [LARGE SCALE GENOMIC DNA]</scope>
    <source>
        <strain evidence="10 11">6S2-11</strain>
    </source>
</reference>
<dbReference type="PROSITE" id="PS51379">
    <property type="entry name" value="4FE4S_FER_2"/>
    <property type="match status" value="1"/>
</dbReference>
<feature type="transmembrane region" description="Helical" evidence="8">
    <location>
        <begin position="104"/>
        <end position="125"/>
    </location>
</feature>
<evidence type="ECO:0000256" key="2">
    <source>
        <dbReference type="ARBA" id="ARBA00022485"/>
    </source>
</evidence>
<dbReference type="Pfam" id="PF13746">
    <property type="entry name" value="Fer4_18"/>
    <property type="match status" value="1"/>
</dbReference>
<dbReference type="Pfam" id="PF12801">
    <property type="entry name" value="Fer4_5"/>
    <property type="match status" value="1"/>
</dbReference>
<feature type="compositionally biased region" description="Polar residues" evidence="7">
    <location>
        <begin position="7"/>
        <end position="23"/>
    </location>
</feature>
<evidence type="ECO:0000256" key="6">
    <source>
        <dbReference type="ARBA" id="ARBA00023014"/>
    </source>
</evidence>
<dbReference type="SUPFAM" id="SSF54862">
    <property type="entry name" value="4Fe-4S ferredoxins"/>
    <property type="match status" value="1"/>
</dbReference>
<dbReference type="RefSeq" id="WP_208147674.1">
    <property type="nucleotide sequence ID" value="NZ_JAGETV010000003.1"/>
</dbReference>
<keyword evidence="4" id="KW-0249">Electron transport</keyword>
<evidence type="ECO:0000256" key="4">
    <source>
        <dbReference type="ARBA" id="ARBA00022982"/>
    </source>
</evidence>
<name>A0ABS3Q2H4_9GAMM</name>
<evidence type="ECO:0000313" key="11">
    <source>
        <dbReference type="Proteomes" id="UP000664835"/>
    </source>
</evidence>